<evidence type="ECO:0000313" key="3">
    <source>
        <dbReference type="Proteomes" id="UP001458880"/>
    </source>
</evidence>
<keyword evidence="3" id="KW-1185">Reference proteome</keyword>
<proteinExistence type="predicted"/>
<protein>
    <submittedName>
        <fullName evidence="2">Transposase IS4</fullName>
    </submittedName>
</protein>
<evidence type="ECO:0000259" key="1">
    <source>
        <dbReference type="Pfam" id="PF13843"/>
    </source>
</evidence>
<name>A0AAW1N4F8_POPJA</name>
<dbReference type="Pfam" id="PF13843">
    <property type="entry name" value="DDE_Tnp_1_7"/>
    <property type="match status" value="1"/>
</dbReference>
<dbReference type="AlphaFoldDB" id="A0AAW1N4F8"/>
<dbReference type="InterPro" id="IPR029526">
    <property type="entry name" value="PGBD"/>
</dbReference>
<dbReference type="Proteomes" id="UP001458880">
    <property type="component" value="Unassembled WGS sequence"/>
</dbReference>
<feature type="domain" description="PiggyBac transposable element-derived protein" evidence="1">
    <location>
        <begin position="1"/>
        <end position="104"/>
    </location>
</feature>
<accession>A0AAW1N4F8</accession>
<dbReference type="PANTHER" id="PTHR46599:SF3">
    <property type="entry name" value="PIGGYBAC TRANSPOSABLE ELEMENT-DERIVED PROTEIN 4"/>
    <property type="match status" value="1"/>
</dbReference>
<sequence length="191" mass="22154">MKRGESDYLVSNDGILATRWNDTKEVLLMSNCHRPTPGIAKRILKTGKKTDIDCSDAIMFYNKFMGGVDLADQKVSTYDLDRKSTKWWRKVFYKLLMSAIVNSWIIFNEIKNKKSFLLCFLVPLAEQLIELGRSGTKIKRRLCGRSGRHSKRRKEMANVGDHLPQQIGTRRRCYRCSQMKKEIRTKTICVA</sequence>
<dbReference type="PANTHER" id="PTHR46599">
    <property type="entry name" value="PIGGYBAC TRANSPOSABLE ELEMENT-DERIVED PROTEIN 4"/>
    <property type="match status" value="1"/>
</dbReference>
<evidence type="ECO:0000313" key="2">
    <source>
        <dbReference type="EMBL" id="KAK9753499.1"/>
    </source>
</evidence>
<dbReference type="EMBL" id="JASPKY010000013">
    <property type="protein sequence ID" value="KAK9753499.1"/>
    <property type="molecule type" value="Genomic_DNA"/>
</dbReference>
<gene>
    <name evidence="2" type="ORF">QE152_g2008</name>
</gene>
<organism evidence="2 3">
    <name type="scientific">Popillia japonica</name>
    <name type="common">Japanese beetle</name>
    <dbReference type="NCBI Taxonomy" id="7064"/>
    <lineage>
        <taxon>Eukaryota</taxon>
        <taxon>Metazoa</taxon>
        <taxon>Ecdysozoa</taxon>
        <taxon>Arthropoda</taxon>
        <taxon>Hexapoda</taxon>
        <taxon>Insecta</taxon>
        <taxon>Pterygota</taxon>
        <taxon>Neoptera</taxon>
        <taxon>Endopterygota</taxon>
        <taxon>Coleoptera</taxon>
        <taxon>Polyphaga</taxon>
        <taxon>Scarabaeiformia</taxon>
        <taxon>Scarabaeidae</taxon>
        <taxon>Rutelinae</taxon>
        <taxon>Popillia</taxon>
    </lineage>
</organism>
<reference evidence="2 3" key="1">
    <citation type="journal article" date="2024" name="BMC Genomics">
        <title>De novo assembly and annotation of Popillia japonica's genome with initial clues to its potential as an invasive pest.</title>
        <authorList>
            <person name="Cucini C."/>
            <person name="Boschi S."/>
            <person name="Funari R."/>
            <person name="Cardaioli E."/>
            <person name="Iannotti N."/>
            <person name="Marturano G."/>
            <person name="Paoli F."/>
            <person name="Bruttini M."/>
            <person name="Carapelli A."/>
            <person name="Frati F."/>
            <person name="Nardi F."/>
        </authorList>
    </citation>
    <scope>NUCLEOTIDE SEQUENCE [LARGE SCALE GENOMIC DNA]</scope>
    <source>
        <strain evidence="2">DMR45628</strain>
    </source>
</reference>
<comment type="caution">
    <text evidence="2">The sequence shown here is derived from an EMBL/GenBank/DDBJ whole genome shotgun (WGS) entry which is preliminary data.</text>
</comment>